<dbReference type="OrthoDB" id="9553681at2"/>
<accession>A0A556N7V3</accession>
<evidence type="ECO:0000313" key="3">
    <source>
        <dbReference type="Proteomes" id="UP000316008"/>
    </source>
</evidence>
<name>A0A556N7V3_9FLAO</name>
<keyword evidence="3" id="KW-1185">Reference proteome</keyword>
<dbReference type="EMBL" id="VLPL01000001">
    <property type="protein sequence ID" value="TSJ48210.1"/>
    <property type="molecule type" value="Genomic_DNA"/>
</dbReference>
<keyword evidence="1" id="KW-0732">Signal</keyword>
<dbReference type="RefSeq" id="WP_144331745.1">
    <property type="nucleotide sequence ID" value="NZ_VLPL01000001.1"/>
</dbReference>
<proteinExistence type="predicted"/>
<evidence type="ECO:0000256" key="1">
    <source>
        <dbReference type="SAM" id="SignalP"/>
    </source>
</evidence>
<protein>
    <recommendedName>
        <fullName evidence="4">DUF4352 domain-containing protein</fullName>
    </recommendedName>
</protein>
<evidence type="ECO:0000313" key="2">
    <source>
        <dbReference type="EMBL" id="TSJ48210.1"/>
    </source>
</evidence>
<evidence type="ECO:0008006" key="4">
    <source>
        <dbReference type="Google" id="ProtNLM"/>
    </source>
</evidence>
<sequence>MSKKNVLGKLTLFFVGIMFCMSTAFSQEKLPVESIKSDWVLFKEAKGIKFYAKQEVIETNDGRKPVSYAVVKLENTTNKEVKLLYNLEVHYNLGCNNCNPNSEARQLVTIAPNKSIEGKYTDGNTPLSVLLLNANLNNGWIPEYLMIGNLIIN</sequence>
<dbReference type="AlphaFoldDB" id="A0A556N7V3"/>
<feature type="chain" id="PRO_5022143006" description="DUF4352 domain-containing protein" evidence="1">
    <location>
        <begin position="27"/>
        <end position="153"/>
    </location>
</feature>
<gene>
    <name evidence="2" type="ORF">FO442_03465</name>
</gene>
<dbReference type="Proteomes" id="UP000316008">
    <property type="component" value="Unassembled WGS sequence"/>
</dbReference>
<reference evidence="2 3" key="1">
    <citation type="submission" date="2019-07" db="EMBL/GenBank/DDBJ databases">
        <authorList>
            <person name="Huq M.A."/>
        </authorList>
    </citation>
    <scope>NUCLEOTIDE SEQUENCE [LARGE SCALE GENOMIC DNA]</scope>
    <source>
        <strain evidence="2 3">MAH-3</strain>
    </source>
</reference>
<feature type="signal peptide" evidence="1">
    <location>
        <begin position="1"/>
        <end position="26"/>
    </location>
</feature>
<organism evidence="2 3">
    <name type="scientific">Fluviicola chungangensis</name>
    <dbReference type="NCBI Taxonomy" id="2597671"/>
    <lineage>
        <taxon>Bacteria</taxon>
        <taxon>Pseudomonadati</taxon>
        <taxon>Bacteroidota</taxon>
        <taxon>Flavobacteriia</taxon>
        <taxon>Flavobacteriales</taxon>
        <taxon>Crocinitomicaceae</taxon>
        <taxon>Fluviicola</taxon>
    </lineage>
</organism>
<comment type="caution">
    <text evidence="2">The sequence shown here is derived from an EMBL/GenBank/DDBJ whole genome shotgun (WGS) entry which is preliminary data.</text>
</comment>